<evidence type="ECO:0000256" key="1">
    <source>
        <dbReference type="ARBA" id="ARBA00004651"/>
    </source>
</evidence>
<comment type="caution">
    <text evidence="6">The sequence shown here is derived from an EMBL/GenBank/DDBJ whole genome shotgun (WGS) entry which is preliminary data.</text>
</comment>
<dbReference type="GO" id="GO:0015079">
    <property type="term" value="F:potassium ion transmembrane transporter activity"/>
    <property type="evidence" value="ECO:0007669"/>
    <property type="project" value="InterPro"/>
</dbReference>
<dbReference type="PANTHER" id="PTHR30540:SF97">
    <property type="entry name" value="POTASSIUM TRANSPORTER"/>
    <property type="match status" value="1"/>
</dbReference>
<name>A0A8X8ZHG5_SALSN</name>
<feature type="domain" description="K+ potassium transporter integral membrane" evidence="5">
    <location>
        <begin position="30"/>
        <end position="276"/>
    </location>
</feature>
<comment type="similarity">
    <text evidence="2">Belongs to the HAK/KUP transporter (TC 2.A.72.3) family.</text>
</comment>
<comment type="subcellular location">
    <subcellularLocation>
        <location evidence="1">Cell membrane</location>
        <topology evidence="1">Multi-pass membrane protein</topology>
    </subcellularLocation>
</comment>
<feature type="region of interest" description="Disordered" evidence="3">
    <location>
        <begin position="59"/>
        <end position="82"/>
    </location>
</feature>
<evidence type="ECO:0000313" key="7">
    <source>
        <dbReference type="Proteomes" id="UP000298416"/>
    </source>
</evidence>
<keyword evidence="4" id="KW-0472">Membrane</keyword>
<keyword evidence="4" id="KW-0812">Transmembrane</keyword>
<organism evidence="6">
    <name type="scientific">Salvia splendens</name>
    <name type="common">Scarlet sage</name>
    <dbReference type="NCBI Taxonomy" id="180675"/>
    <lineage>
        <taxon>Eukaryota</taxon>
        <taxon>Viridiplantae</taxon>
        <taxon>Streptophyta</taxon>
        <taxon>Embryophyta</taxon>
        <taxon>Tracheophyta</taxon>
        <taxon>Spermatophyta</taxon>
        <taxon>Magnoliopsida</taxon>
        <taxon>eudicotyledons</taxon>
        <taxon>Gunneridae</taxon>
        <taxon>Pentapetalae</taxon>
        <taxon>asterids</taxon>
        <taxon>lamiids</taxon>
        <taxon>Lamiales</taxon>
        <taxon>Lamiaceae</taxon>
        <taxon>Nepetoideae</taxon>
        <taxon>Mentheae</taxon>
        <taxon>Salviinae</taxon>
        <taxon>Salvia</taxon>
        <taxon>Salvia subgen. Calosphace</taxon>
        <taxon>core Calosphace</taxon>
    </lineage>
</organism>
<proteinExistence type="inferred from homology"/>
<dbReference type="InterPro" id="IPR003855">
    <property type="entry name" value="K+_transporter"/>
</dbReference>
<evidence type="ECO:0000256" key="2">
    <source>
        <dbReference type="ARBA" id="ARBA00008440"/>
    </source>
</evidence>
<dbReference type="Pfam" id="PF02705">
    <property type="entry name" value="K_trans"/>
    <property type="match status" value="1"/>
</dbReference>
<dbReference type="GO" id="GO:0005886">
    <property type="term" value="C:plasma membrane"/>
    <property type="evidence" value="ECO:0007669"/>
    <property type="project" value="UniProtKB-SubCell"/>
</dbReference>
<accession>A0A8X8ZHG5</accession>
<feature type="transmembrane region" description="Helical" evidence="4">
    <location>
        <begin position="141"/>
        <end position="160"/>
    </location>
</feature>
<keyword evidence="7" id="KW-1185">Reference proteome</keyword>
<evidence type="ECO:0000256" key="3">
    <source>
        <dbReference type="SAM" id="MobiDB-lite"/>
    </source>
</evidence>
<sequence>MQKETWMQTFVLSFQSLGVNIWPLEHGSPVDDDGEGGPFLLYSLLCRHAKVGLIPSNSGSSKMLSHEEDEVSSSASQGKPENKARKAIEKYKSCHYLLLFLALLRPSISVLSATSGLGRSLAEVSQVFYSDKRKDHVANAFKKYLPAPVACAILVGLFMLQHHGTKRIGSFFAPIIITWLLIISGSGLYNIIHYDAQILRAVSPVYMLRFLRKFNLRHGKLLSSTVLCIAESEAMFADLGHFSKKSIKITFICFVYPVLLLTYAGQAAFISKNLHADGAFHLSESIPRSKIYFSSYLLL</sequence>
<keyword evidence="4" id="KW-1133">Transmembrane helix</keyword>
<feature type="transmembrane region" description="Helical" evidence="4">
    <location>
        <begin position="249"/>
        <end position="270"/>
    </location>
</feature>
<protein>
    <recommendedName>
        <fullName evidence="5">K+ potassium transporter integral membrane domain-containing protein</fullName>
    </recommendedName>
</protein>
<dbReference type="Proteomes" id="UP000298416">
    <property type="component" value="Unassembled WGS sequence"/>
</dbReference>
<gene>
    <name evidence="6" type="ORF">SASPL_136369</name>
</gene>
<dbReference type="EMBL" id="PNBA02000013">
    <property type="protein sequence ID" value="KAG6404129.1"/>
    <property type="molecule type" value="Genomic_DNA"/>
</dbReference>
<evidence type="ECO:0000256" key="4">
    <source>
        <dbReference type="SAM" id="Phobius"/>
    </source>
</evidence>
<evidence type="ECO:0000259" key="5">
    <source>
        <dbReference type="Pfam" id="PF02705"/>
    </source>
</evidence>
<reference evidence="6" key="1">
    <citation type="submission" date="2018-01" db="EMBL/GenBank/DDBJ databases">
        <authorList>
            <person name="Mao J.F."/>
        </authorList>
    </citation>
    <scope>NUCLEOTIDE SEQUENCE</scope>
    <source>
        <strain evidence="6">Huo1</strain>
        <tissue evidence="6">Leaf</tissue>
    </source>
</reference>
<dbReference type="AlphaFoldDB" id="A0A8X8ZHG5"/>
<reference evidence="6" key="2">
    <citation type="submission" date="2020-08" db="EMBL/GenBank/DDBJ databases">
        <title>Plant Genome Project.</title>
        <authorList>
            <person name="Zhang R.-G."/>
        </authorList>
    </citation>
    <scope>NUCLEOTIDE SEQUENCE</scope>
    <source>
        <strain evidence="6">Huo1</strain>
        <tissue evidence="6">Leaf</tissue>
    </source>
</reference>
<dbReference type="InterPro" id="IPR053951">
    <property type="entry name" value="K_trans_N"/>
</dbReference>
<dbReference type="PANTHER" id="PTHR30540">
    <property type="entry name" value="OSMOTIC STRESS POTASSIUM TRANSPORTER"/>
    <property type="match status" value="1"/>
</dbReference>
<feature type="transmembrane region" description="Helical" evidence="4">
    <location>
        <begin position="172"/>
        <end position="192"/>
    </location>
</feature>
<evidence type="ECO:0000313" key="6">
    <source>
        <dbReference type="EMBL" id="KAG6404129.1"/>
    </source>
</evidence>